<dbReference type="Pfam" id="PF04519">
    <property type="entry name" value="Bactofilin"/>
    <property type="match status" value="1"/>
</dbReference>
<evidence type="ECO:0000256" key="1">
    <source>
        <dbReference type="ARBA" id="ARBA00044755"/>
    </source>
</evidence>
<proteinExistence type="inferred from homology"/>
<comment type="similarity">
    <text evidence="1">Belongs to the bactofilin family.</text>
</comment>
<sequence>MFAESKKNRIEPAIGQTNRIVENTKIKGDFISEADIRIDGELEGSITAKGKVVIGRAGKVSGQIDCMNADIEGKFEGDLKVENVLSLKSTALIEGDVIVGKLAVEPGATFNASCSMKGASLKSVKEENAGKEQQKANEKSA</sequence>
<comment type="caution">
    <text evidence="2">The sequence shown here is derived from an EMBL/GenBank/DDBJ whole genome shotgun (WGS) entry which is preliminary data.</text>
</comment>
<organism evidence="2 3">
    <name type="scientific">Galbibacter pacificus</name>
    <dbReference type="NCBI Taxonomy" id="2996052"/>
    <lineage>
        <taxon>Bacteria</taxon>
        <taxon>Pseudomonadati</taxon>
        <taxon>Bacteroidota</taxon>
        <taxon>Flavobacteriia</taxon>
        <taxon>Flavobacteriales</taxon>
        <taxon>Flavobacteriaceae</taxon>
        <taxon>Galbibacter</taxon>
    </lineage>
</organism>
<name>A0ABT6FU81_9FLAO</name>
<accession>A0ABT6FU81</accession>
<dbReference type="EMBL" id="JAPMUA010000004">
    <property type="protein sequence ID" value="MDG3586815.1"/>
    <property type="molecule type" value="Genomic_DNA"/>
</dbReference>
<dbReference type="PANTHER" id="PTHR35024">
    <property type="entry name" value="HYPOTHETICAL CYTOSOLIC PROTEIN"/>
    <property type="match status" value="1"/>
</dbReference>
<gene>
    <name evidence="2" type="ORF">OSR52_13140</name>
</gene>
<dbReference type="Proteomes" id="UP001153642">
    <property type="component" value="Unassembled WGS sequence"/>
</dbReference>
<keyword evidence="3" id="KW-1185">Reference proteome</keyword>
<evidence type="ECO:0000313" key="2">
    <source>
        <dbReference type="EMBL" id="MDG3586815.1"/>
    </source>
</evidence>
<dbReference type="InterPro" id="IPR007607">
    <property type="entry name" value="BacA/B"/>
</dbReference>
<evidence type="ECO:0000313" key="3">
    <source>
        <dbReference type="Proteomes" id="UP001153642"/>
    </source>
</evidence>
<dbReference type="PANTHER" id="PTHR35024:SF4">
    <property type="entry name" value="POLYMER-FORMING CYTOSKELETAL PROTEIN"/>
    <property type="match status" value="1"/>
</dbReference>
<reference evidence="2" key="1">
    <citation type="submission" date="2022-11" db="EMBL/GenBank/DDBJ databases">
        <title>High-quality draft genome sequence of Galbibacter sp. strain CMA-7.</title>
        <authorList>
            <person name="Wei L."/>
            <person name="Dong C."/>
            <person name="Shao Z."/>
        </authorList>
    </citation>
    <scope>NUCLEOTIDE SEQUENCE</scope>
    <source>
        <strain evidence="2">CMA-7</strain>
    </source>
</reference>
<protein>
    <submittedName>
        <fullName evidence="2">Polymer-forming cytoskeletal protein</fullName>
    </submittedName>
</protein>
<dbReference type="RefSeq" id="WP_277900533.1">
    <property type="nucleotide sequence ID" value="NZ_JAPMUA010000004.1"/>
</dbReference>